<feature type="compositionally biased region" description="Polar residues" evidence="1">
    <location>
        <begin position="67"/>
        <end position="80"/>
    </location>
</feature>
<reference evidence="2" key="1">
    <citation type="submission" date="2022-03" db="EMBL/GenBank/DDBJ databases">
        <authorList>
            <person name="Martin H S."/>
        </authorList>
    </citation>
    <scope>NUCLEOTIDE SEQUENCE</scope>
</reference>
<dbReference type="EMBL" id="OW152815">
    <property type="protein sequence ID" value="CAH2062720.1"/>
    <property type="molecule type" value="Genomic_DNA"/>
</dbReference>
<feature type="region of interest" description="Disordered" evidence="1">
    <location>
        <begin position="18"/>
        <end position="85"/>
    </location>
</feature>
<dbReference type="Proteomes" id="UP000837857">
    <property type="component" value="Chromosome 3"/>
</dbReference>
<keyword evidence="3" id="KW-1185">Reference proteome</keyword>
<evidence type="ECO:0000313" key="2">
    <source>
        <dbReference type="EMBL" id="CAH2062720.1"/>
    </source>
</evidence>
<protein>
    <submittedName>
        <fullName evidence="2">Uncharacterized protein</fullName>
    </submittedName>
</protein>
<proteinExistence type="predicted"/>
<organism evidence="2 3">
    <name type="scientific">Iphiclides podalirius</name>
    <name type="common">scarce swallowtail</name>
    <dbReference type="NCBI Taxonomy" id="110791"/>
    <lineage>
        <taxon>Eukaryota</taxon>
        <taxon>Metazoa</taxon>
        <taxon>Ecdysozoa</taxon>
        <taxon>Arthropoda</taxon>
        <taxon>Hexapoda</taxon>
        <taxon>Insecta</taxon>
        <taxon>Pterygota</taxon>
        <taxon>Neoptera</taxon>
        <taxon>Endopterygota</taxon>
        <taxon>Lepidoptera</taxon>
        <taxon>Glossata</taxon>
        <taxon>Ditrysia</taxon>
        <taxon>Papilionoidea</taxon>
        <taxon>Papilionidae</taxon>
        <taxon>Papilioninae</taxon>
        <taxon>Iphiclides</taxon>
    </lineage>
</organism>
<name>A0ABN8IPE0_9NEOP</name>
<feature type="non-terminal residue" evidence="2">
    <location>
        <position position="107"/>
    </location>
</feature>
<sequence length="107" mass="11455">MLARVRRAGAAVLSSCVLGPGGGSGAAASRPRRAPPLRPRATHASSEPAPRQALGLRPPPSARCTYHFQNPDRTGPFSYNTERHPPRLALASGQIRCKYTLSDTRKV</sequence>
<gene>
    <name evidence="2" type="ORF">IPOD504_LOCUS12134</name>
</gene>
<evidence type="ECO:0000313" key="3">
    <source>
        <dbReference type="Proteomes" id="UP000837857"/>
    </source>
</evidence>
<accession>A0ABN8IPE0</accession>
<evidence type="ECO:0000256" key="1">
    <source>
        <dbReference type="SAM" id="MobiDB-lite"/>
    </source>
</evidence>